<dbReference type="Pfam" id="PF12396">
    <property type="entry name" value="DUF3659"/>
    <property type="match status" value="1"/>
</dbReference>
<dbReference type="AlphaFoldDB" id="A0AAN6VDW0"/>
<reference evidence="2" key="1">
    <citation type="journal article" date="2023" name="Mol. Phylogenet. Evol.">
        <title>Genome-scale phylogeny and comparative genomics of the fungal order Sordariales.</title>
        <authorList>
            <person name="Hensen N."/>
            <person name="Bonometti L."/>
            <person name="Westerberg I."/>
            <person name="Brannstrom I.O."/>
            <person name="Guillou S."/>
            <person name="Cros-Aarteil S."/>
            <person name="Calhoun S."/>
            <person name="Haridas S."/>
            <person name="Kuo A."/>
            <person name="Mondo S."/>
            <person name="Pangilinan J."/>
            <person name="Riley R."/>
            <person name="LaButti K."/>
            <person name="Andreopoulos B."/>
            <person name="Lipzen A."/>
            <person name="Chen C."/>
            <person name="Yan M."/>
            <person name="Daum C."/>
            <person name="Ng V."/>
            <person name="Clum A."/>
            <person name="Steindorff A."/>
            <person name="Ohm R.A."/>
            <person name="Martin F."/>
            <person name="Silar P."/>
            <person name="Natvig D.O."/>
            <person name="Lalanne C."/>
            <person name="Gautier V."/>
            <person name="Ament-Velasquez S.L."/>
            <person name="Kruys A."/>
            <person name="Hutchinson M.I."/>
            <person name="Powell A.J."/>
            <person name="Barry K."/>
            <person name="Miller A.N."/>
            <person name="Grigoriev I.V."/>
            <person name="Debuchy R."/>
            <person name="Gladieux P."/>
            <person name="Hiltunen Thoren M."/>
            <person name="Johannesson H."/>
        </authorList>
    </citation>
    <scope>NUCLEOTIDE SEQUENCE</scope>
    <source>
        <strain evidence="2">CBS 538.74</strain>
    </source>
</reference>
<sequence length="457" mass="50079">MASRSGSEEKKPRRQQQQTYESEGEESEEYQPPQRQRKRNQRQQKGGQGPLDNLALDNVQNTAGGLVNSATGALGGVAGNAVQQQGDGGKGKSDTLRLRLDLNLDIEITLKAKIHGDLELALLRNRLHILGDFLKRVFIFSSELEEDDVSDIGQGGHNDDTQQQQDTPGSSKSPAYVAPISKIGHIPPISQPGIQSAPDRPALPPFVGELLLGKPIDEDGDIVDEKTGQVLAHAAGDLPSMIGRSVSNAQGDILGDDGELLGYVADIEWPRARPPPNSAPRSLFDLMGRTTSSLMVDHAGNILDANGAIVGTFHDNNNPLHRKEKEEKEAREREHQPKEVSKEPAGEGQQQQQKQQQQQSPSPPPPTPPQPQPQQQQQAQEQSQSQSTRAGEDSQPRPGRTDEERRQNAEDWRKENPNESPSDIFLDVKSTREGIQLIIRIPTVFNGQQTTPHISFS</sequence>
<feature type="compositionally biased region" description="Basic and acidic residues" evidence="1">
    <location>
        <begin position="321"/>
        <end position="345"/>
    </location>
</feature>
<protein>
    <submittedName>
        <fullName evidence="2">Uncharacterized protein</fullName>
    </submittedName>
</protein>
<proteinExistence type="predicted"/>
<reference evidence="2" key="2">
    <citation type="submission" date="2023-05" db="EMBL/GenBank/DDBJ databases">
        <authorList>
            <consortium name="Lawrence Berkeley National Laboratory"/>
            <person name="Steindorff A."/>
            <person name="Hensen N."/>
            <person name="Bonometti L."/>
            <person name="Westerberg I."/>
            <person name="Brannstrom I.O."/>
            <person name="Guillou S."/>
            <person name="Cros-Aarteil S."/>
            <person name="Calhoun S."/>
            <person name="Haridas S."/>
            <person name="Kuo A."/>
            <person name="Mondo S."/>
            <person name="Pangilinan J."/>
            <person name="Riley R."/>
            <person name="Labutti K."/>
            <person name="Andreopoulos B."/>
            <person name="Lipzen A."/>
            <person name="Chen C."/>
            <person name="Yanf M."/>
            <person name="Daum C."/>
            <person name="Ng V."/>
            <person name="Clum A."/>
            <person name="Ohm R."/>
            <person name="Martin F."/>
            <person name="Silar P."/>
            <person name="Natvig D."/>
            <person name="Lalanne C."/>
            <person name="Gautier V."/>
            <person name="Ament-Velasquez S.L."/>
            <person name="Kruys A."/>
            <person name="Hutchinson M.I."/>
            <person name="Powell A.J."/>
            <person name="Barry K."/>
            <person name="Miller A.N."/>
            <person name="Grigoriev I.V."/>
            <person name="Debuchy R."/>
            <person name="Gladieux P."/>
            <person name="Thoren M.H."/>
            <person name="Johannesson H."/>
        </authorList>
    </citation>
    <scope>NUCLEOTIDE SEQUENCE</scope>
    <source>
        <strain evidence="2">CBS 538.74</strain>
    </source>
</reference>
<dbReference type="InterPro" id="IPR022124">
    <property type="entry name" value="DUF3659"/>
</dbReference>
<feature type="compositionally biased region" description="Basic and acidic residues" evidence="1">
    <location>
        <begin position="1"/>
        <end position="11"/>
    </location>
</feature>
<feature type="region of interest" description="Disordered" evidence="1">
    <location>
        <begin position="313"/>
        <end position="427"/>
    </location>
</feature>
<feature type="compositionally biased region" description="Low complexity" evidence="1">
    <location>
        <begin position="349"/>
        <end position="360"/>
    </location>
</feature>
<feature type="compositionally biased region" description="Polar residues" evidence="1">
    <location>
        <begin position="161"/>
        <end position="173"/>
    </location>
</feature>
<evidence type="ECO:0000313" key="2">
    <source>
        <dbReference type="EMBL" id="KAK4149269.1"/>
    </source>
</evidence>
<evidence type="ECO:0000313" key="3">
    <source>
        <dbReference type="Proteomes" id="UP001302745"/>
    </source>
</evidence>
<gene>
    <name evidence="2" type="ORF">C8A00DRAFT_47081</name>
</gene>
<dbReference type="Proteomes" id="UP001302745">
    <property type="component" value="Unassembled WGS sequence"/>
</dbReference>
<dbReference type="PANTHER" id="PTHR35587:SF4">
    <property type="match status" value="1"/>
</dbReference>
<dbReference type="PANTHER" id="PTHR35587">
    <property type="entry name" value="EXPRESSED PROTEIN"/>
    <property type="match status" value="1"/>
</dbReference>
<feature type="region of interest" description="Disordered" evidence="1">
    <location>
        <begin position="149"/>
        <end position="176"/>
    </location>
</feature>
<feature type="compositionally biased region" description="Low complexity" evidence="1">
    <location>
        <begin position="373"/>
        <end position="387"/>
    </location>
</feature>
<accession>A0AAN6VDW0</accession>
<feature type="compositionally biased region" description="Basic and acidic residues" evidence="1">
    <location>
        <begin position="390"/>
        <end position="417"/>
    </location>
</feature>
<name>A0AAN6VDW0_9PEZI</name>
<dbReference type="EMBL" id="MU857179">
    <property type="protein sequence ID" value="KAK4149269.1"/>
    <property type="molecule type" value="Genomic_DNA"/>
</dbReference>
<comment type="caution">
    <text evidence="2">The sequence shown here is derived from an EMBL/GenBank/DDBJ whole genome shotgun (WGS) entry which is preliminary data.</text>
</comment>
<feature type="region of interest" description="Disordered" evidence="1">
    <location>
        <begin position="1"/>
        <end position="56"/>
    </location>
</feature>
<feature type="compositionally biased region" description="Pro residues" evidence="1">
    <location>
        <begin position="361"/>
        <end position="372"/>
    </location>
</feature>
<evidence type="ECO:0000256" key="1">
    <source>
        <dbReference type="SAM" id="MobiDB-lite"/>
    </source>
</evidence>
<keyword evidence="3" id="KW-1185">Reference proteome</keyword>
<organism evidence="2 3">
    <name type="scientific">Chaetomidium leptoderma</name>
    <dbReference type="NCBI Taxonomy" id="669021"/>
    <lineage>
        <taxon>Eukaryota</taxon>
        <taxon>Fungi</taxon>
        <taxon>Dikarya</taxon>
        <taxon>Ascomycota</taxon>
        <taxon>Pezizomycotina</taxon>
        <taxon>Sordariomycetes</taxon>
        <taxon>Sordariomycetidae</taxon>
        <taxon>Sordariales</taxon>
        <taxon>Chaetomiaceae</taxon>
        <taxon>Chaetomidium</taxon>
    </lineage>
</organism>